<keyword evidence="6 9" id="KW-0812">Transmembrane</keyword>
<proteinExistence type="inferred from homology"/>
<evidence type="ECO:0000256" key="8">
    <source>
        <dbReference type="ARBA" id="ARBA00023136"/>
    </source>
</evidence>
<gene>
    <name evidence="10" type="primary">yfbV</name>
    <name evidence="10" type="ORF">RM544_04725</name>
</gene>
<keyword evidence="5" id="KW-0997">Cell inner membrane</keyword>
<dbReference type="RefSeq" id="WP_311360608.1">
    <property type="nucleotide sequence ID" value="NZ_JAVRIE010000001.1"/>
</dbReference>
<evidence type="ECO:0000256" key="4">
    <source>
        <dbReference type="ARBA" id="ARBA00022475"/>
    </source>
</evidence>
<keyword evidence="4" id="KW-1003">Cell membrane</keyword>
<evidence type="ECO:0000256" key="7">
    <source>
        <dbReference type="ARBA" id="ARBA00022989"/>
    </source>
</evidence>
<protein>
    <recommendedName>
        <fullName evidence="3">UPF0208 membrane protein YfbV</fullName>
    </recommendedName>
</protein>
<dbReference type="Pfam" id="PF04217">
    <property type="entry name" value="DUF412"/>
    <property type="match status" value="1"/>
</dbReference>
<keyword evidence="8 9" id="KW-0472">Membrane</keyword>
<organism evidence="10 11">
    <name type="scientific">Brumicola blandensis</name>
    <dbReference type="NCBI Taxonomy" id="3075611"/>
    <lineage>
        <taxon>Bacteria</taxon>
        <taxon>Pseudomonadati</taxon>
        <taxon>Pseudomonadota</taxon>
        <taxon>Gammaproteobacteria</taxon>
        <taxon>Alteromonadales</taxon>
        <taxon>Alteromonadaceae</taxon>
        <taxon>Brumicola</taxon>
    </lineage>
</organism>
<evidence type="ECO:0000256" key="3">
    <source>
        <dbReference type="ARBA" id="ARBA00018831"/>
    </source>
</evidence>
<comment type="subcellular location">
    <subcellularLocation>
        <location evidence="1">Cell inner membrane</location>
        <topology evidence="1">Multi-pass membrane protein</topology>
    </subcellularLocation>
</comment>
<keyword evidence="7 9" id="KW-1133">Transmembrane helix</keyword>
<keyword evidence="11" id="KW-1185">Reference proteome</keyword>
<evidence type="ECO:0000313" key="10">
    <source>
        <dbReference type="EMBL" id="MDT0581835.1"/>
    </source>
</evidence>
<feature type="transmembrane region" description="Helical" evidence="9">
    <location>
        <begin position="68"/>
        <end position="88"/>
    </location>
</feature>
<evidence type="ECO:0000313" key="11">
    <source>
        <dbReference type="Proteomes" id="UP001249020"/>
    </source>
</evidence>
<evidence type="ECO:0000256" key="9">
    <source>
        <dbReference type="SAM" id="Phobius"/>
    </source>
</evidence>
<dbReference type="GO" id="GO:0005886">
    <property type="term" value="C:plasma membrane"/>
    <property type="evidence" value="ECO:0007669"/>
    <property type="project" value="UniProtKB-SubCell"/>
</dbReference>
<comment type="caution">
    <text evidence="10">The sequence shown here is derived from an EMBL/GenBank/DDBJ whole genome shotgun (WGS) entry which is preliminary data.</text>
</comment>
<dbReference type="Proteomes" id="UP001249020">
    <property type="component" value="Unassembled WGS sequence"/>
</dbReference>
<comment type="similarity">
    <text evidence="2">Belongs to the UPF0208 family.</text>
</comment>
<dbReference type="InterPro" id="IPR007334">
    <property type="entry name" value="UPF0208"/>
</dbReference>
<accession>A0AAW8R1V2</accession>
<reference evidence="10 11" key="1">
    <citation type="submission" date="2023-09" db="EMBL/GenBank/DDBJ databases">
        <authorList>
            <person name="Rey-Velasco X."/>
        </authorList>
    </citation>
    <scope>NUCLEOTIDE SEQUENCE [LARGE SCALE GENOMIC DNA]</scope>
    <source>
        <strain evidence="10 11">W409</strain>
    </source>
</reference>
<feature type="transmembrane region" description="Helical" evidence="9">
    <location>
        <begin position="40"/>
        <end position="62"/>
    </location>
</feature>
<dbReference type="NCBIfam" id="NF002493">
    <property type="entry name" value="PRK01816.1"/>
    <property type="match status" value="1"/>
</dbReference>
<evidence type="ECO:0000256" key="5">
    <source>
        <dbReference type="ARBA" id="ARBA00022519"/>
    </source>
</evidence>
<name>A0AAW8R1V2_9ALTE</name>
<evidence type="ECO:0000256" key="1">
    <source>
        <dbReference type="ARBA" id="ARBA00004429"/>
    </source>
</evidence>
<evidence type="ECO:0000256" key="6">
    <source>
        <dbReference type="ARBA" id="ARBA00022692"/>
    </source>
</evidence>
<evidence type="ECO:0000256" key="2">
    <source>
        <dbReference type="ARBA" id="ARBA00009474"/>
    </source>
</evidence>
<dbReference type="EMBL" id="JAVRIE010000001">
    <property type="protein sequence ID" value="MDT0581835.1"/>
    <property type="molecule type" value="Genomic_DNA"/>
</dbReference>
<sequence>MALPLPDVLKNGQQYMDSWPMQKQLFGLFPECRIIAATKFGFKVMPALAVMTVAIQLHFLGAEKLPQALTLGIFFLSLPVQGLIWLGLRSQKTLPPAMKSWYQEIYTKMQQQGCALEGLKSKPRFQELAMLLKTAFSELDKAFTKHLF</sequence>
<dbReference type="AlphaFoldDB" id="A0AAW8R1V2"/>